<dbReference type="Pfam" id="PF00106">
    <property type="entry name" value="adh_short"/>
    <property type="match status" value="1"/>
</dbReference>
<sequence>MPPNAAKELENVTLTGQRKTAVIVGGTLGIGAGVARLLAKIGCSRVIIFGRNEIRGAEVLELLKRLAPSSKIDAAFVQGDLSDSKNMRAAATALQDIAGEDGIDYLVMCQNGVHTGTINNNADECAKSLSFAVQAISRFALAYFLTTGGGLAPNTIVMSICNQGQTLDDLSVDDLSLKNRVATLSKTSLFMTQSKRDSTVLDAVHEVHFHSLCKRAADDDFFEELNIRYPQYRYFSLYPGVVPIFVTSLLRVAL</sequence>
<name>A0AAD7HCK4_9AGAR</name>
<proteinExistence type="predicted"/>
<dbReference type="AlphaFoldDB" id="A0AAD7HCK4"/>
<dbReference type="EMBL" id="JARJLG010000325">
    <property type="protein sequence ID" value="KAJ7716971.1"/>
    <property type="molecule type" value="Genomic_DNA"/>
</dbReference>
<accession>A0AAD7HCK4</accession>
<protein>
    <submittedName>
        <fullName evidence="3">Uncharacterized protein</fullName>
    </submittedName>
</protein>
<keyword evidence="1" id="KW-0560">Oxidoreductase</keyword>
<organism evidence="3 4">
    <name type="scientific">Mycena maculata</name>
    <dbReference type="NCBI Taxonomy" id="230809"/>
    <lineage>
        <taxon>Eukaryota</taxon>
        <taxon>Fungi</taxon>
        <taxon>Dikarya</taxon>
        <taxon>Basidiomycota</taxon>
        <taxon>Agaricomycotina</taxon>
        <taxon>Agaricomycetes</taxon>
        <taxon>Agaricomycetidae</taxon>
        <taxon>Agaricales</taxon>
        <taxon>Marasmiineae</taxon>
        <taxon>Mycenaceae</taxon>
        <taxon>Mycena</taxon>
    </lineage>
</organism>
<comment type="caution">
    <text evidence="3">The sequence shown here is derived from an EMBL/GenBank/DDBJ whole genome shotgun (WGS) entry which is preliminary data.</text>
</comment>
<dbReference type="Gene3D" id="3.40.50.720">
    <property type="entry name" value="NAD(P)-binding Rossmann-like Domain"/>
    <property type="match status" value="1"/>
</dbReference>
<evidence type="ECO:0000256" key="2">
    <source>
        <dbReference type="SAM" id="Phobius"/>
    </source>
</evidence>
<evidence type="ECO:0000313" key="3">
    <source>
        <dbReference type="EMBL" id="KAJ7716971.1"/>
    </source>
</evidence>
<dbReference type="InterPro" id="IPR036291">
    <property type="entry name" value="NAD(P)-bd_dom_sf"/>
</dbReference>
<gene>
    <name evidence="3" type="ORF">DFH07DRAFT_973756</name>
</gene>
<keyword evidence="2" id="KW-0472">Membrane</keyword>
<evidence type="ECO:0000256" key="1">
    <source>
        <dbReference type="ARBA" id="ARBA00023002"/>
    </source>
</evidence>
<feature type="transmembrane region" description="Helical" evidence="2">
    <location>
        <begin position="20"/>
        <end position="39"/>
    </location>
</feature>
<dbReference type="InterPro" id="IPR052228">
    <property type="entry name" value="Sec_Metab_Biosynth_Oxidored"/>
</dbReference>
<keyword evidence="4" id="KW-1185">Reference proteome</keyword>
<reference evidence="3" key="1">
    <citation type="submission" date="2023-03" db="EMBL/GenBank/DDBJ databases">
        <title>Massive genome expansion in bonnet fungi (Mycena s.s.) driven by repeated elements and novel gene families across ecological guilds.</title>
        <authorList>
            <consortium name="Lawrence Berkeley National Laboratory"/>
            <person name="Harder C.B."/>
            <person name="Miyauchi S."/>
            <person name="Viragh M."/>
            <person name="Kuo A."/>
            <person name="Thoen E."/>
            <person name="Andreopoulos B."/>
            <person name="Lu D."/>
            <person name="Skrede I."/>
            <person name="Drula E."/>
            <person name="Henrissat B."/>
            <person name="Morin E."/>
            <person name="Kohler A."/>
            <person name="Barry K."/>
            <person name="LaButti K."/>
            <person name="Morin E."/>
            <person name="Salamov A."/>
            <person name="Lipzen A."/>
            <person name="Mereny Z."/>
            <person name="Hegedus B."/>
            <person name="Baldrian P."/>
            <person name="Stursova M."/>
            <person name="Weitz H."/>
            <person name="Taylor A."/>
            <person name="Grigoriev I.V."/>
            <person name="Nagy L.G."/>
            <person name="Martin F."/>
            <person name="Kauserud H."/>
        </authorList>
    </citation>
    <scope>NUCLEOTIDE SEQUENCE</scope>
    <source>
        <strain evidence="3">CBHHK188m</strain>
    </source>
</reference>
<dbReference type="GO" id="GO:0016491">
    <property type="term" value="F:oxidoreductase activity"/>
    <property type="evidence" value="ECO:0007669"/>
    <property type="project" value="UniProtKB-KW"/>
</dbReference>
<keyword evidence="2" id="KW-0812">Transmembrane</keyword>
<dbReference type="SUPFAM" id="SSF51735">
    <property type="entry name" value="NAD(P)-binding Rossmann-fold domains"/>
    <property type="match status" value="1"/>
</dbReference>
<dbReference type="InterPro" id="IPR002347">
    <property type="entry name" value="SDR_fam"/>
</dbReference>
<evidence type="ECO:0000313" key="4">
    <source>
        <dbReference type="Proteomes" id="UP001215280"/>
    </source>
</evidence>
<dbReference type="Proteomes" id="UP001215280">
    <property type="component" value="Unassembled WGS sequence"/>
</dbReference>
<dbReference type="PANTHER" id="PTHR47534:SF3">
    <property type="entry name" value="ALCOHOL DEHYDROGENASE-LIKE C-TERMINAL DOMAIN-CONTAINING PROTEIN"/>
    <property type="match status" value="1"/>
</dbReference>
<keyword evidence="2" id="KW-1133">Transmembrane helix</keyword>
<dbReference type="PANTHER" id="PTHR47534">
    <property type="entry name" value="YALI0E05731P"/>
    <property type="match status" value="1"/>
</dbReference>
<feature type="transmembrane region" description="Helical" evidence="2">
    <location>
        <begin position="235"/>
        <end position="253"/>
    </location>
</feature>